<dbReference type="OMA" id="CCMQALY"/>
<evidence type="ECO:0000313" key="11">
    <source>
        <dbReference type="Proteomes" id="UP000594454"/>
    </source>
</evidence>
<sequence length="207" mass="23405">MKILRNKKASKLLAYYATNFGYKQPYQVLVDATFCQAALQNKVAVEDQLKKYLQTDLRCFTTQCIILEAEHLGQPLIGATRIVKQFSVFKCGHEGKPIGGSDCVRDMVKVSKFIVTTQDRSLQHYLRQIPGQALLYLHRSAPVLEPPSKKTKDIASQKISSLLTKAQKTLRKDPVHTDILTNKKRKKPKNPNPLSCKKKKIVKNGKV</sequence>
<evidence type="ECO:0000256" key="8">
    <source>
        <dbReference type="SAM" id="MobiDB-lite"/>
    </source>
</evidence>
<evidence type="ECO:0000256" key="6">
    <source>
        <dbReference type="ARBA" id="ARBA00038503"/>
    </source>
</evidence>
<dbReference type="EMBL" id="LR899009">
    <property type="protein sequence ID" value="CAD7078800.1"/>
    <property type="molecule type" value="Genomic_DNA"/>
</dbReference>
<dbReference type="FunFam" id="3.40.50.1010:FF:000006">
    <property type="entry name" value="rRNA-processing protein UTP23 homolog"/>
    <property type="match status" value="1"/>
</dbReference>
<keyword evidence="2" id="KW-0690">Ribosome biogenesis</keyword>
<keyword evidence="3" id="KW-0698">rRNA processing</keyword>
<feature type="region of interest" description="Disordered" evidence="8">
    <location>
        <begin position="173"/>
        <end position="207"/>
    </location>
</feature>
<dbReference type="Pfam" id="PF24779">
    <property type="entry name" value="UTP23_sensor"/>
    <property type="match status" value="1"/>
</dbReference>
<name>A0A7R8UDJ4_HERIL</name>
<dbReference type="Proteomes" id="UP000594454">
    <property type="component" value="Chromosome 1"/>
</dbReference>
<dbReference type="Gene3D" id="3.40.50.1010">
    <property type="entry name" value="5'-nuclease"/>
    <property type="match status" value="1"/>
</dbReference>
<dbReference type="SUPFAM" id="SSF88723">
    <property type="entry name" value="PIN domain-like"/>
    <property type="match status" value="1"/>
</dbReference>
<evidence type="ECO:0000256" key="1">
    <source>
        <dbReference type="ARBA" id="ARBA00004604"/>
    </source>
</evidence>
<dbReference type="InParanoid" id="A0A7R8UDJ4"/>
<evidence type="ECO:0000256" key="3">
    <source>
        <dbReference type="ARBA" id="ARBA00022552"/>
    </source>
</evidence>
<comment type="function">
    <text evidence="5">Involved in rRNA-processing and ribosome biogenesis.</text>
</comment>
<dbReference type="FunCoup" id="A0A7R8UDJ4">
    <property type="interactions" value="1648"/>
</dbReference>
<dbReference type="OrthoDB" id="25675at2759"/>
<dbReference type="GO" id="GO:0006364">
    <property type="term" value="P:rRNA processing"/>
    <property type="evidence" value="ECO:0007669"/>
    <property type="project" value="UniProtKB-KW"/>
</dbReference>
<dbReference type="InterPro" id="IPR006984">
    <property type="entry name" value="Fcf1/UTP23"/>
</dbReference>
<dbReference type="InterPro" id="IPR029060">
    <property type="entry name" value="PIN-like_dom_sf"/>
</dbReference>
<evidence type="ECO:0000256" key="7">
    <source>
        <dbReference type="ARBA" id="ARBA00071400"/>
    </source>
</evidence>
<keyword evidence="11" id="KW-1185">Reference proteome</keyword>
<dbReference type="GO" id="GO:0032040">
    <property type="term" value="C:small-subunit processome"/>
    <property type="evidence" value="ECO:0007669"/>
    <property type="project" value="InterPro"/>
</dbReference>
<dbReference type="AlphaFoldDB" id="A0A7R8UDJ4"/>
<protein>
    <recommendedName>
        <fullName evidence="7">rRNA-processing protein UTP23 homolog</fullName>
    </recommendedName>
</protein>
<proteinExistence type="inferred from homology"/>
<evidence type="ECO:0000313" key="10">
    <source>
        <dbReference type="EMBL" id="CAD7078800.1"/>
    </source>
</evidence>
<comment type="similarity">
    <text evidence="6">Belongs to the UTP23/FCF1 family. UTP23 subfamily.</text>
</comment>
<comment type="subcellular location">
    <subcellularLocation>
        <location evidence="1">Nucleus</location>
        <location evidence="1">Nucleolus</location>
    </subcellularLocation>
</comment>
<reference evidence="10 11" key="1">
    <citation type="submission" date="2020-11" db="EMBL/GenBank/DDBJ databases">
        <authorList>
            <person name="Wallbank WR R."/>
            <person name="Pardo Diaz C."/>
            <person name="Kozak K."/>
            <person name="Martin S."/>
            <person name="Jiggins C."/>
            <person name="Moest M."/>
            <person name="Warren A I."/>
            <person name="Generalovic N T."/>
            <person name="Byers J.R.P. K."/>
            <person name="Montejo-Kovacevich G."/>
            <person name="Yen C E."/>
        </authorList>
    </citation>
    <scope>NUCLEOTIDE SEQUENCE [LARGE SCALE GENOMIC DNA]</scope>
</reference>
<evidence type="ECO:0000256" key="4">
    <source>
        <dbReference type="ARBA" id="ARBA00023242"/>
    </source>
</evidence>
<dbReference type="PANTHER" id="PTHR12416">
    <property type="entry name" value="RRNA-PROCESSING PROTEIN UTP23 HOMOLOG"/>
    <property type="match status" value="1"/>
</dbReference>
<evidence type="ECO:0000256" key="5">
    <source>
        <dbReference type="ARBA" id="ARBA00037300"/>
    </source>
</evidence>
<evidence type="ECO:0000256" key="2">
    <source>
        <dbReference type="ARBA" id="ARBA00022517"/>
    </source>
</evidence>
<dbReference type="InterPro" id="IPR057776">
    <property type="entry name" value="UTP23_sensor"/>
</dbReference>
<evidence type="ECO:0000259" key="9">
    <source>
        <dbReference type="Pfam" id="PF24779"/>
    </source>
</evidence>
<organism evidence="10 11">
    <name type="scientific">Hermetia illucens</name>
    <name type="common">Black soldier fly</name>
    <dbReference type="NCBI Taxonomy" id="343691"/>
    <lineage>
        <taxon>Eukaryota</taxon>
        <taxon>Metazoa</taxon>
        <taxon>Ecdysozoa</taxon>
        <taxon>Arthropoda</taxon>
        <taxon>Hexapoda</taxon>
        <taxon>Insecta</taxon>
        <taxon>Pterygota</taxon>
        <taxon>Neoptera</taxon>
        <taxon>Endopterygota</taxon>
        <taxon>Diptera</taxon>
        <taxon>Brachycera</taxon>
        <taxon>Stratiomyomorpha</taxon>
        <taxon>Stratiomyidae</taxon>
        <taxon>Hermetiinae</taxon>
        <taxon>Hermetia</taxon>
    </lineage>
</organism>
<dbReference type="CDD" id="cd09866">
    <property type="entry name" value="PIN_Fcf1-Utp23-H"/>
    <property type="match status" value="1"/>
</dbReference>
<feature type="domain" description="UTP23 sensor motif region" evidence="9">
    <location>
        <begin position="183"/>
        <end position="200"/>
    </location>
</feature>
<gene>
    <name evidence="10" type="ORF">HERILL_LOCUS2049</name>
</gene>
<keyword evidence="4" id="KW-0539">Nucleus</keyword>
<dbReference type="Pfam" id="PF04900">
    <property type="entry name" value="Fcf1"/>
    <property type="match status" value="1"/>
</dbReference>
<feature type="compositionally biased region" description="Basic residues" evidence="8">
    <location>
        <begin position="196"/>
        <end position="207"/>
    </location>
</feature>
<accession>A0A7R8UDJ4</accession>